<feature type="compositionally biased region" description="Basic and acidic residues" evidence="1">
    <location>
        <begin position="38"/>
        <end position="73"/>
    </location>
</feature>
<name>A0A4C1Z432_EUMVA</name>
<dbReference type="EMBL" id="BGZK01001508">
    <property type="protein sequence ID" value="GBP81385.1"/>
    <property type="molecule type" value="Genomic_DNA"/>
</dbReference>
<feature type="region of interest" description="Disordered" evidence="1">
    <location>
        <begin position="35"/>
        <end position="74"/>
    </location>
</feature>
<gene>
    <name evidence="2" type="ORF">EVAR_61783_1</name>
</gene>
<evidence type="ECO:0000256" key="1">
    <source>
        <dbReference type="SAM" id="MobiDB-lite"/>
    </source>
</evidence>
<protein>
    <submittedName>
        <fullName evidence="2">Uncharacterized protein</fullName>
    </submittedName>
</protein>
<organism evidence="2 3">
    <name type="scientific">Eumeta variegata</name>
    <name type="common">Bagworm moth</name>
    <name type="synonym">Eumeta japonica</name>
    <dbReference type="NCBI Taxonomy" id="151549"/>
    <lineage>
        <taxon>Eukaryota</taxon>
        <taxon>Metazoa</taxon>
        <taxon>Ecdysozoa</taxon>
        <taxon>Arthropoda</taxon>
        <taxon>Hexapoda</taxon>
        <taxon>Insecta</taxon>
        <taxon>Pterygota</taxon>
        <taxon>Neoptera</taxon>
        <taxon>Endopterygota</taxon>
        <taxon>Lepidoptera</taxon>
        <taxon>Glossata</taxon>
        <taxon>Ditrysia</taxon>
        <taxon>Tineoidea</taxon>
        <taxon>Psychidae</taxon>
        <taxon>Oiketicinae</taxon>
        <taxon>Eumeta</taxon>
    </lineage>
</organism>
<sequence length="99" mass="12163">MASWHWRLLTPTIADRQYVRFQCKGLLPPDKSIAIRSKRTENKNCDQNREQERHRSREWDWDGTRNKKRDRDHSRRRFIRLTPANKYRHAEVSTINFID</sequence>
<dbReference type="Proteomes" id="UP000299102">
    <property type="component" value="Unassembled WGS sequence"/>
</dbReference>
<dbReference type="AlphaFoldDB" id="A0A4C1Z432"/>
<proteinExistence type="predicted"/>
<reference evidence="2 3" key="1">
    <citation type="journal article" date="2019" name="Commun. Biol.">
        <title>The bagworm genome reveals a unique fibroin gene that provides high tensile strength.</title>
        <authorList>
            <person name="Kono N."/>
            <person name="Nakamura H."/>
            <person name="Ohtoshi R."/>
            <person name="Tomita M."/>
            <person name="Numata K."/>
            <person name="Arakawa K."/>
        </authorList>
    </citation>
    <scope>NUCLEOTIDE SEQUENCE [LARGE SCALE GENOMIC DNA]</scope>
</reference>
<evidence type="ECO:0000313" key="2">
    <source>
        <dbReference type="EMBL" id="GBP81385.1"/>
    </source>
</evidence>
<comment type="caution">
    <text evidence="2">The sequence shown here is derived from an EMBL/GenBank/DDBJ whole genome shotgun (WGS) entry which is preliminary data.</text>
</comment>
<accession>A0A4C1Z432</accession>
<evidence type="ECO:0000313" key="3">
    <source>
        <dbReference type="Proteomes" id="UP000299102"/>
    </source>
</evidence>
<keyword evidence="3" id="KW-1185">Reference proteome</keyword>